<dbReference type="InterPro" id="IPR002931">
    <property type="entry name" value="Transglutaminase-like"/>
</dbReference>
<dbReference type="SUPFAM" id="SSF54001">
    <property type="entry name" value="Cysteine proteinases"/>
    <property type="match status" value="1"/>
</dbReference>
<organism evidence="3 4">
    <name type="scientific">Flammeovirga yaeyamensis</name>
    <dbReference type="NCBI Taxonomy" id="367791"/>
    <lineage>
        <taxon>Bacteria</taxon>
        <taxon>Pseudomonadati</taxon>
        <taxon>Bacteroidota</taxon>
        <taxon>Cytophagia</taxon>
        <taxon>Cytophagales</taxon>
        <taxon>Flammeovirgaceae</taxon>
        <taxon>Flammeovirga</taxon>
    </lineage>
</organism>
<evidence type="ECO:0000313" key="3">
    <source>
        <dbReference type="EMBL" id="QWG04794.1"/>
    </source>
</evidence>
<dbReference type="EMBL" id="CP076133">
    <property type="protein sequence ID" value="QWG04794.1"/>
    <property type="molecule type" value="Genomic_DNA"/>
</dbReference>
<accession>A0AAX1NB58</accession>
<dbReference type="Pfam" id="PF01841">
    <property type="entry name" value="Transglut_core"/>
    <property type="match status" value="1"/>
</dbReference>
<sequence>MNKSTLLTIILFLTFNCYAQIREVREEAKYAPKYATTSVTKLSSYLTDNARSDRQKALNIYTWITHNIELDIKAYNDKKQMFESAEDILRKRKGVSHDFANLFLKLCEKANIEAHLITGHIFTDNKSITTNFYKANHSWNSAYLDGEWHLIDVTWGSGIISKQQEKKSFFKKKTDFFKPQFINKVDYSYFCPSPRIFIETHLPSNPIWQLLEYEVTVQDFIAGNFPIVNEPIRNSPFLDEYILLEDAESFYIDAKNAITYNKRNFSTMGVASLKMAESILNKKDSTITKAELEKELTKYYEEATSSAYSYLRYIDIYSSIEIDALKLWARHYLQQPIEKRQKFIDRNWINKEEIKTKNEEVNNAYSYYQELKYKLGQKNYPELRKSRRQVDYDEYYIGVQEARLVGIDSAIAISVQHLATLEVEKDSIVSKLDKASRDLRNLSARQIKFLGRLEYLLTANVSLNILEHQAHQVMHVENNIKILSQKVKTLEKLRIDNHMVLSKRTSVLKRLYKDKQELLKGLYIKSQSNDSYKKEYDMITINTKAIFNKQLDDKYHQYEKLKEHVQTLEVVMENLSRQKELIKRLDDIVVAFVDLKTGDIKRDALEAKNICDNIIQTSMQQKNSIKKNKIL</sequence>
<protein>
    <recommendedName>
        <fullName evidence="2">Transglutaminase-like domain-containing protein</fullName>
    </recommendedName>
</protein>
<feature type="coiled-coil region" evidence="1">
    <location>
        <begin position="418"/>
        <end position="445"/>
    </location>
</feature>
<dbReference type="SMART" id="SM00460">
    <property type="entry name" value="TGc"/>
    <property type="match status" value="1"/>
</dbReference>
<gene>
    <name evidence="3" type="ORF">KMW28_28265</name>
</gene>
<evidence type="ECO:0000256" key="1">
    <source>
        <dbReference type="SAM" id="Coils"/>
    </source>
</evidence>
<keyword evidence="1" id="KW-0175">Coiled coil</keyword>
<dbReference type="Proteomes" id="UP000678679">
    <property type="component" value="Chromosome 2"/>
</dbReference>
<dbReference type="KEGG" id="fya:KMW28_28265"/>
<name>A0AAX1NB58_9BACT</name>
<dbReference type="PANTHER" id="PTHR46333">
    <property type="entry name" value="CYTOKINESIS PROTEIN 3"/>
    <property type="match status" value="1"/>
</dbReference>
<dbReference type="AlphaFoldDB" id="A0AAX1NB58"/>
<proteinExistence type="predicted"/>
<feature type="coiled-coil region" evidence="1">
    <location>
        <begin position="558"/>
        <end position="585"/>
    </location>
</feature>
<dbReference type="InterPro" id="IPR052557">
    <property type="entry name" value="CAP/Cytokinesis_protein"/>
</dbReference>
<reference evidence="3 4" key="1">
    <citation type="submission" date="2021-05" db="EMBL/GenBank/DDBJ databases">
        <title>Comparative genomic studies on the polysaccharide-degrading batcterial strains of the Flammeovirga genus.</title>
        <authorList>
            <person name="Zewei F."/>
            <person name="Zheng Z."/>
            <person name="Yu L."/>
            <person name="Ruyue G."/>
            <person name="Yanhong M."/>
            <person name="Yuanyuan C."/>
            <person name="Jingyan G."/>
            <person name="Wenjun H."/>
        </authorList>
    </citation>
    <scope>NUCLEOTIDE SEQUENCE [LARGE SCALE GENOMIC DNA]</scope>
    <source>
        <strain evidence="3 4">NBRC:100898</strain>
    </source>
</reference>
<dbReference type="InterPro" id="IPR038765">
    <property type="entry name" value="Papain-like_cys_pep_sf"/>
</dbReference>
<dbReference type="PANTHER" id="PTHR46333:SF2">
    <property type="entry name" value="CYTOKINESIS PROTEIN 3"/>
    <property type="match status" value="1"/>
</dbReference>
<dbReference type="Gene3D" id="3.10.620.30">
    <property type="match status" value="1"/>
</dbReference>
<keyword evidence="4" id="KW-1185">Reference proteome</keyword>
<dbReference type="GO" id="GO:0005737">
    <property type="term" value="C:cytoplasm"/>
    <property type="evidence" value="ECO:0007669"/>
    <property type="project" value="TreeGrafter"/>
</dbReference>
<feature type="domain" description="Transglutaminase-like" evidence="2">
    <location>
        <begin position="88"/>
        <end position="155"/>
    </location>
</feature>
<evidence type="ECO:0000259" key="2">
    <source>
        <dbReference type="SMART" id="SM00460"/>
    </source>
</evidence>
<evidence type="ECO:0000313" key="4">
    <source>
        <dbReference type="Proteomes" id="UP000678679"/>
    </source>
</evidence>
<dbReference type="RefSeq" id="WP_169662504.1">
    <property type="nucleotide sequence ID" value="NZ_CP076133.1"/>
</dbReference>